<evidence type="ECO:0000313" key="8">
    <source>
        <dbReference type="EMBL" id="KAF4131723.1"/>
    </source>
</evidence>
<keyword evidence="2" id="KW-0804">Transcription</keyword>
<evidence type="ECO:0000256" key="4">
    <source>
        <dbReference type="SAM" id="MobiDB-lite"/>
    </source>
</evidence>
<keyword evidence="7" id="KW-0238">DNA-binding</keyword>
<dbReference type="SMART" id="SM00717">
    <property type="entry name" value="SANT"/>
    <property type="match status" value="1"/>
</dbReference>
<reference evidence="7" key="1">
    <citation type="submission" date="2020-04" db="EMBL/GenBank/DDBJ databases">
        <title>Hybrid Assembly of Korean Phytophthora infestans isolates.</title>
        <authorList>
            <person name="Prokchorchik M."/>
            <person name="Lee Y."/>
            <person name="Seo J."/>
            <person name="Cho J.-H."/>
            <person name="Park Y.-E."/>
            <person name="Jang D.-C."/>
            <person name="Im J.-S."/>
            <person name="Choi J.-G."/>
            <person name="Park H.-J."/>
            <person name="Lee G.-B."/>
            <person name="Lee Y.-G."/>
            <person name="Hong S.-Y."/>
            <person name="Cho K."/>
            <person name="Sohn K.H."/>
        </authorList>
    </citation>
    <scope>NUCLEOTIDE SEQUENCE</scope>
    <source>
        <strain evidence="7">KR_1_A1</strain>
        <strain evidence="8">KR_2_A2</strain>
    </source>
</reference>
<evidence type="ECO:0000256" key="1">
    <source>
        <dbReference type="ARBA" id="ARBA00023015"/>
    </source>
</evidence>
<name>A0A833S1K8_PHYIN</name>
<dbReference type="InterPro" id="IPR006447">
    <property type="entry name" value="Myb_dom_plants"/>
</dbReference>
<comment type="caution">
    <text evidence="7">The sequence shown here is derived from an EMBL/GenBank/DDBJ whole genome shotgun (WGS) entry which is preliminary data.</text>
</comment>
<evidence type="ECO:0000259" key="6">
    <source>
        <dbReference type="PROSITE" id="PS51294"/>
    </source>
</evidence>
<accession>A0A833S1K8</accession>
<proteinExistence type="predicted"/>
<protein>
    <submittedName>
        <fullName evidence="7">Myb-like DNA-binding domain</fullName>
    </submittedName>
</protein>
<keyword evidence="3" id="KW-0539">Nucleus</keyword>
<feature type="domain" description="HTH myb-type" evidence="6">
    <location>
        <begin position="45"/>
        <end position="100"/>
    </location>
</feature>
<dbReference type="PANTHER" id="PTHR12802:SF155">
    <property type="entry name" value="DEUBIQUITINASE MYSM1"/>
    <property type="match status" value="1"/>
</dbReference>
<gene>
    <name evidence="7" type="ORF">GN244_ATG17480</name>
    <name evidence="8" type="ORF">GN958_ATG19071</name>
</gene>
<dbReference type="InterPro" id="IPR009057">
    <property type="entry name" value="Homeodomain-like_sf"/>
</dbReference>
<evidence type="ECO:0000259" key="5">
    <source>
        <dbReference type="PROSITE" id="PS50090"/>
    </source>
</evidence>
<feature type="domain" description="Myb-like" evidence="5">
    <location>
        <begin position="45"/>
        <end position="96"/>
    </location>
</feature>
<dbReference type="Proteomes" id="UP000704712">
    <property type="component" value="Unassembled WGS sequence"/>
</dbReference>
<dbReference type="InterPro" id="IPR001005">
    <property type="entry name" value="SANT/Myb"/>
</dbReference>
<dbReference type="EMBL" id="WSZM01000644">
    <property type="protein sequence ID" value="KAF4030721.1"/>
    <property type="molecule type" value="Genomic_DNA"/>
</dbReference>
<evidence type="ECO:0000256" key="3">
    <source>
        <dbReference type="ARBA" id="ARBA00023242"/>
    </source>
</evidence>
<dbReference type="GO" id="GO:0003677">
    <property type="term" value="F:DNA binding"/>
    <property type="evidence" value="ECO:0007669"/>
    <property type="project" value="UniProtKB-KW"/>
</dbReference>
<evidence type="ECO:0000256" key="2">
    <source>
        <dbReference type="ARBA" id="ARBA00023163"/>
    </source>
</evidence>
<dbReference type="SUPFAM" id="SSF46689">
    <property type="entry name" value="Homeodomain-like"/>
    <property type="match status" value="1"/>
</dbReference>
<dbReference type="InterPro" id="IPR017930">
    <property type="entry name" value="Myb_dom"/>
</dbReference>
<dbReference type="PROSITE" id="PS50090">
    <property type="entry name" value="MYB_LIKE"/>
    <property type="match status" value="1"/>
</dbReference>
<dbReference type="CDD" id="cd00167">
    <property type="entry name" value="SANT"/>
    <property type="match status" value="1"/>
</dbReference>
<dbReference type="NCBIfam" id="TIGR01557">
    <property type="entry name" value="myb_SHAQKYF"/>
    <property type="match status" value="1"/>
</dbReference>
<organism evidence="7 9">
    <name type="scientific">Phytophthora infestans</name>
    <name type="common">Potato late blight agent</name>
    <name type="synonym">Botrytis infestans</name>
    <dbReference type="NCBI Taxonomy" id="4787"/>
    <lineage>
        <taxon>Eukaryota</taxon>
        <taxon>Sar</taxon>
        <taxon>Stramenopiles</taxon>
        <taxon>Oomycota</taxon>
        <taxon>Peronosporomycetes</taxon>
        <taxon>Peronosporales</taxon>
        <taxon>Peronosporaceae</taxon>
        <taxon>Phytophthora</taxon>
    </lineage>
</organism>
<dbReference type="Gene3D" id="1.10.10.60">
    <property type="entry name" value="Homeodomain-like"/>
    <property type="match status" value="1"/>
</dbReference>
<evidence type="ECO:0000313" key="7">
    <source>
        <dbReference type="EMBL" id="KAF4030721.1"/>
    </source>
</evidence>
<keyword evidence="1" id="KW-0805">Transcription regulation</keyword>
<feature type="compositionally biased region" description="Polar residues" evidence="4">
    <location>
        <begin position="1"/>
        <end position="23"/>
    </location>
</feature>
<dbReference type="AlphaFoldDB" id="A0A833S1K8"/>
<sequence length="297" mass="32844">MAISDQVRSQLFQSPQSSSTDNKMQAIRIPTTRGGATHGGLVPRSPGSGRGLWTPEEHLRFLEALDKFPSGPWKCIAEYVGNKTARQAMTHGQKYRQKIARRRRGLKKIVRDLQFAAVEAQEDEHESGDEYIDARLSVESNPMALSDQDFATFVASLDLAEELQLDALNASPLVVSNTATLDQVIPSFSLEVDVAVPPTSETIDCNLPLTTTQQDVHHWVVMDRADASSEEFSAALAEAFQSGCEEAEAYAFAKALPLPEQLLDEYVQEQINIEPVITMDPTLDGLDGFEFDTFELR</sequence>
<dbReference type="Proteomes" id="UP000602510">
    <property type="component" value="Unassembled WGS sequence"/>
</dbReference>
<dbReference type="PROSITE" id="PS51294">
    <property type="entry name" value="HTH_MYB"/>
    <property type="match status" value="1"/>
</dbReference>
<evidence type="ECO:0000313" key="9">
    <source>
        <dbReference type="Proteomes" id="UP000602510"/>
    </source>
</evidence>
<dbReference type="EMBL" id="JAACNO010002685">
    <property type="protein sequence ID" value="KAF4131723.1"/>
    <property type="molecule type" value="Genomic_DNA"/>
</dbReference>
<feature type="region of interest" description="Disordered" evidence="4">
    <location>
        <begin position="1"/>
        <end position="50"/>
    </location>
</feature>
<keyword evidence="9" id="KW-1185">Reference proteome</keyword>
<dbReference type="Pfam" id="PF00249">
    <property type="entry name" value="Myb_DNA-binding"/>
    <property type="match status" value="1"/>
</dbReference>
<dbReference type="PANTHER" id="PTHR12802">
    <property type="entry name" value="SWI/SNF COMPLEX-RELATED"/>
    <property type="match status" value="1"/>
</dbReference>